<name>A0A8J6M1M6_9ALTE</name>
<dbReference type="Proteomes" id="UP000601768">
    <property type="component" value="Unassembled WGS sequence"/>
</dbReference>
<reference evidence="2" key="1">
    <citation type="journal article" date="2018" name="Int. J. Syst. Evol. Microbiol.">
        <title>Neptunicella marina gen. nov., sp. nov., isolated from surface seawater.</title>
        <authorList>
            <person name="Liu X."/>
            <person name="Lai Q."/>
            <person name="Du Y."/>
            <person name="Zhang X."/>
            <person name="Liu Z."/>
            <person name="Sun F."/>
            <person name="Shao Z."/>
        </authorList>
    </citation>
    <scope>NUCLEOTIDE SEQUENCE</scope>
    <source>
        <strain evidence="2">S27-2</strain>
    </source>
</reference>
<feature type="transmembrane region" description="Helical" evidence="1">
    <location>
        <begin position="356"/>
        <end position="377"/>
    </location>
</feature>
<feature type="transmembrane region" description="Helical" evidence="1">
    <location>
        <begin position="266"/>
        <end position="287"/>
    </location>
</feature>
<reference evidence="2" key="2">
    <citation type="submission" date="2020-08" db="EMBL/GenBank/DDBJ databases">
        <authorList>
            <person name="Lai Q."/>
        </authorList>
    </citation>
    <scope>NUCLEOTIDE SEQUENCE</scope>
    <source>
        <strain evidence="2">S27-2</strain>
    </source>
</reference>
<sequence length="378" mass="39606">MSLIQADNSMLLLGVVLVVVAFGYWCEQFSWGKKVSSPLIILMLGLVLGNINVIPQTALLYDVIQSLLVPIAIPLLLLRADLIKVWQESGSMLIAFGLATLFTVCGAFLGAYLVDMGELEAQIVGVLTSSYIGGSSNFVATAEAVDLADSSIYLSTLAADAMGATVFLILLMSLPAVAFIRKKVPSAYIGKQHTISNAELQTMSQQTASMPGVVNGLALSVIICVLGSAIASVIPLSGSFIVCITLLSLLVANFAKKLLDKVQFDFELGTIFMYCFFATIGAGANVSNLIGPAMLIVLFLIVLVLVHLVLLVLFGALFKLDLAELMIASSACILGPAAAAALAAGQGWRNLITPGMLVGVLGYAIATLIGISITQVLS</sequence>
<accession>A0A8J6M1M6</accession>
<comment type="caution">
    <text evidence="2">The sequence shown here is derived from an EMBL/GenBank/DDBJ whole genome shotgun (WGS) entry which is preliminary data.</text>
</comment>
<proteinExistence type="predicted"/>
<feature type="transmembrane region" description="Helical" evidence="1">
    <location>
        <begin position="37"/>
        <end position="54"/>
    </location>
</feature>
<keyword evidence="1" id="KW-0472">Membrane</keyword>
<keyword evidence="1" id="KW-1133">Transmembrane helix</keyword>
<dbReference type="AlphaFoldDB" id="A0A8J6M1M6"/>
<dbReference type="InterPro" id="IPR008537">
    <property type="entry name" value="DUF819"/>
</dbReference>
<gene>
    <name evidence="2" type="ORF">H8B19_07025</name>
</gene>
<keyword evidence="3" id="KW-1185">Reference proteome</keyword>
<dbReference type="Pfam" id="PF05684">
    <property type="entry name" value="DUF819"/>
    <property type="match status" value="1"/>
</dbReference>
<dbReference type="PANTHER" id="PTHR34289">
    <property type="entry name" value="PROTEIN, PUTATIVE (DUF819)-RELATED"/>
    <property type="match status" value="1"/>
</dbReference>
<feature type="transmembrane region" description="Helical" evidence="1">
    <location>
        <begin position="92"/>
        <end position="114"/>
    </location>
</feature>
<evidence type="ECO:0000256" key="1">
    <source>
        <dbReference type="SAM" id="Phobius"/>
    </source>
</evidence>
<feature type="transmembrane region" description="Helical" evidence="1">
    <location>
        <begin position="161"/>
        <end position="180"/>
    </location>
</feature>
<keyword evidence="1" id="KW-0812">Transmembrane</keyword>
<protein>
    <submittedName>
        <fullName evidence="2">DUF819 family protein</fullName>
    </submittedName>
</protein>
<feature type="transmembrane region" description="Helical" evidence="1">
    <location>
        <begin position="293"/>
        <end position="318"/>
    </location>
</feature>
<feature type="transmembrane region" description="Helical" evidence="1">
    <location>
        <begin position="212"/>
        <end position="230"/>
    </location>
</feature>
<dbReference type="PANTHER" id="PTHR34289:SF8">
    <property type="entry name" value="DUF819 DOMAIN-CONTAINING PROTEIN"/>
    <property type="match status" value="1"/>
</dbReference>
<feature type="transmembrane region" description="Helical" evidence="1">
    <location>
        <begin position="6"/>
        <end position="25"/>
    </location>
</feature>
<evidence type="ECO:0000313" key="2">
    <source>
        <dbReference type="EMBL" id="MBC3765623.1"/>
    </source>
</evidence>
<dbReference type="RefSeq" id="WP_186506090.1">
    <property type="nucleotide sequence ID" value="NZ_JACNEP010000004.1"/>
</dbReference>
<feature type="transmembrane region" description="Helical" evidence="1">
    <location>
        <begin position="236"/>
        <end position="254"/>
    </location>
</feature>
<organism evidence="2 3">
    <name type="scientific">Neptunicella marina</name>
    <dbReference type="NCBI Taxonomy" id="2125989"/>
    <lineage>
        <taxon>Bacteria</taxon>
        <taxon>Pseudomonadati</taxon>
        <taxon>Pseudomonadota</taxon>
        <taxon>Gammaproteobacteria</taxon>
        <taxon>Alteromonadales</taxon>
        <taxon>Alteromonadaceae</taxon>
        <taxon>Neptunicella</taxon>
    </lineage>
</organism>
<dbReference type="EMBL" id="JACNEP010000004">
    <property type="protein sequence ID" value="MBC3765623.1"/>
    <property type="molecule type" value="Genomic_DNA"/>
</dbReference>
<feature type="transmembrane region" description="Helical" evidence="1">
    <location>
        <begin position="325"/>
        <end position="344"/>
    </location>
</feature>
<evidence type="ECO:0000313" key="3">
    <source>
        <dbReference type="Proteomes" id="UP000601768"/>
    </source>
</evidence>